<dbReference type="Proteomes" id="UP000198775">
    <property type="component" value="Unassembled WGS sequence"/>
</dbReference>
<dbReference type="AlphaFoldDB" id="A0A1H8WPC6"/>
<sequence length="40" mass="4746">MIKQNLRTGHKTYYYIVDTQGCIRWVFDPKHRGKILHDGG</sequence>
<organism evidence="1 2">
    <name type="scientific">Halorientalis persicus</name>
    <dbReference type="NCBI Taxonomy" id="1367881"/>
    <lineage>
        <taxon>Archaea</taxon>
        <taxon>Methanobacteriati</taxon>
        <taxon>Methanobacteriota</taxon>
        <taxon>Stenosarchaea group</taxon>
        <taxon>Halobacteria</taxon>
        <taxon>Halobacteriales</taxon>
        <taxon>Haloarculaceae</taxon>
        <taxon>Halorientalis</taxon>
    </lineage>
</organism>
<accession>A0A1H8WPC6</accession>
<keyword evidence="2" id="KW-1185">Reference proteome</keyword>
<evidence type="ECO:0000313" key="1">
    <source>
        <dbReference type="EMBL" id="SEP28928.1"/>
    </source>
</evidence>
<evidence type="ECO:0000313" key="2">
    <source>
        <dbReference type="Proteomes" id="UP000198775"/>
    </source>
</evidence>
<gene>
    <name evidence="1" type="ORF">SAMN05216388_10663</name>
</gene>
<reference evidence="2" key="1">
    <citation type="submission" date="2016-10" db="EMBL/GenBank/DDBJ databases">
        <authorList>
            <person name="Varghese N."/>
            <person name="Submissions S."/>
        </authorList>
    </citation>
    <scope>NUCLEOTIDE SEQUENCE [LARGE SCALE GENOMIC DNA]</scope>
    <source>
        <strain evidence="2">IBRC-M 10043</strain>
    </source>
</reference>
<dbReference type="EMBL" id="FOCX01000066">
    <property type="protein sequence ID" value="SEP28928.1"/>
    <property type="molecule type" value="Genomic_DNA"/>
</dbReference>
<proteinExistence type="predicted"/>
<protein>
    <submittedName>
        <fullName evidence="1">Uncharacterized protein</fullName>
    </submittedName>
</protein>
<name>A0A1H8WPC6_9EURY</name>